<keyword evidence="2" id="KW-1185">Reference proteome</keyword>
<accession>A0ACD3A0I3</accession>
<evidence type="ECO:0000313" key="1">
    <source>
        <dbReference type="EMBL" id="TFK59313.1"/>
    </source>
</evidence>
<sequence>MDGIHGIIKYPPPPLSQELVDKIIGDFCEDISPAKLEESGCAVCGELHPTQEMQPLKNFSGYLE</sequence>
<proteinExistence type="predicted"/>
<gene>
    <name evidence="1" type="ORF">BDN72DRAFT_780915</name>
</gene>
<dbReference type="EMBL" id="ML209020">
    <property type="protein sequence ID" value="TFK59313.1"/>
    <property type="molecule type" value="Genomic_DNA"/>
</dbReference>
<reference evidence="1 2" key="1">
    <citation type="journal article" date="2019" name="Nat. Ecol. Evol.">
        <title>Megaphylogeny resolves global patterns of mushroom evolution.</title>
        <authorList>
            <person name="Varga T."/>
            <person name="Krizsan K."/>
            <person name="Foldi C."/>
            <person name="Dima B."/>
            <person name="Sanchez-Garcia M."/>
            <person name="Sanchez-Ramirez S."/>
            <person name="Szollosi G.J."/>
            <person name="Szarkandi J.G."/>
            <person name="Papp V."/>
            <person name="Albert L."/>
            <person name="Andreopoulos W."/>
            <person name="Angelini C."/>
            <person name="Antonin V."/>
            <person name="Barry K.W."/>
            <person name="Bougher N.L."/>
            <person name="Buchanan P."/>
            <person name="Buyck B."/>
            <person name="Bense V."/>
            <person name="Catcheside P."/>
            <person name="Chovatia M."/>
            <person name="Cooper J."/>
            <person name="Damon W."/>
            <person name="Desjardin D."/>
            <person name="Finy P."/>
            <person name="Geml J."/>
            <person name="Haridas S."/>
            <person name="Hughes K."/>
            <person name="Justo A."/>
            <person name="Karasinski D."/>
            <person name="Kautmanova I."/>
            <person name="Kiss B."/>
            <person name="Kocsube S."/>
            <person name="Kotiranta H."/>
            <person name="LaButti K.M."/>
            <person name="Lechner B.E."/>
            <person name="Liimatainen K."/>
            <person name="Lipzen A."/>
            <person name="Lukacs Z."/>
            <person name="Mihaltcheva S."/>
            <person name="Morgado L.N."/>
            <person name="Niskanen T."/>
            <person name="Noordeloos M.E."/>
            <person name="Ohm R.A."/>
            <person name="Ortiz-Santana B."/>
            <person name="Ovrebo C."/>
            <person name="Racz N."/>
            <person name="Riley R."/>
            <person name="Savchenko A."/>
            <person name="Shiryaev A."/>
            <person name="Soop K."/>
            <person name="Spirin V."/>
            <person name="Szebenyi C."/>
            <person name="Tomsovsky M."/>
            <person name="Tulloss R.E."/>
            <person name="Uehling J."/>
            <person name="Grigoriev I.V."/>
            <person name="Vagvolgyi C."/>
            <person name="Papp T."/>
            <person name="Martin F.M."/>
            <person name="Miettinen O."/>
            <person name="Hibbett D.S."/>
            <person name="Nagy L.G."/>
        </authorList>
    </citation>
    <scope>NUCLEOTIDE SEQUENCE [LARGE SCALE GENOMIC DNA]</scope>
    <source>
        <strain evidence="1 2">NL-1719</strain>
    </source>
</reference>
<organism evidence="1 2">
    <name type="scientific">Pluteus cervinus</name>
    <dbReference type="NCBI Taxonomy" id="181527"/>
    <lineage>
        <taxon>Eukaryota</taxon>
        <taxon>Fungi</taxon>
        <taxon>Dikarya</taxon>
        <taxon>Basidiomycota</taxon>
        <taxon>Agaricomycotina</taxon>
        <taxon>Agaricomycetes</taxon>
        <taxon>Agaricomycetidae</taxon>
        <taxon>Agaricales</taxon>
        <taxon>Pluteineae</taxon>
        <taxon>Pluteaceae</taxon>
        <taxon>Pluteus</taxon>
    </lineage>
</organism>
<protein>
    <submittedName>
        <fullName evidence="1">Uncharacterized protein</fullName>
    </submittedName>
</protein>
<name>A0ACD3A0I3_9AGAR</name>
<dbReference type="Proteomes" id="UP000308600">
    <property type="component" value="Unassembled WGS sequence"/>
</dbReference>
<feature type="non-terminal residue" evidence="1">
    <location>
        <position position="64"/>
    </location>
</feature>
<evidence type="ECO:0000313" key="2">
    <source>
        <dbReference type="Proteomes" id="UP000308600"/>
    </source>
</evidence>